<accession>A0AAW1N170</accession>
<proteinExistence type="predicted"/>
<organism evidence="2 3">
    <name type="scientific">Popillia japonica</name>
    <name type="common">Japanese beetle</name>
    <dbReference type="NCBI Taxonomy" id="7064"/>
    <lineage>
        <taxon>Eukaryota</taxon>
        <taxon>Metazoa</taxon>
        <taxon>Ecdysozoa</taxon>
        <taxon>Arthropoda</taxon>
        <taxon>Hexapoda</taxon>
        <taxon>Insecta</taxon>
        <taxon>Pterygota</taxon>
        <taxon>Neoptera</taxon>
        <taxon>Endopterygota</taxon>
        <taxon>Coleoptera</taxon>
        <taxon>Polyphaga</taxon>
        <taxon>Scarabaeiformia</taxon>
        <taxon>Scarabaeidae</taxon>
        <taxon>Rutelinae</taxon>
        <taxon>Popillia</taxon>
    </lineage>
</organism>
<evidence type="ECO:0000256" key="1">
    <source>
        <dbReference type="SAM" id="MobiDB-lite"/>
    </source>
</evidence>
<comment type="caution">
    <text evidence="2">The sequence shown here is derived from an EMBL/GenBank/DDBJ whole genome shotgun (WGS) entry which is preliminary data.</text>
</comment>
<dbReference type="AlphaFoldDB" id="A0AAW1N170"/>
<gene>
    <name evidence="2" type="ORF">QE152_g4286</name>
</gene>
<evidence type="ECO:0000313" key="2">
    <source>
        <dbReference type="EMBL" id="KAK9752326.1"/>
    </source>
</evidence>
<reference evidence="2 3" key="1">
    <citation type="journal article" date="2024" name="BMC Genomics">
        <title>De novo assembly and annotation of Popillia japonica's genome with initial clues to its potential as an invasive pest.</title>
        <authorList>
            <person name="Cucini C."/>
            <person name="Boschi S."/>
            <person name="Funari R."/>
            <person name="Cardaioli E."/>
            <person name="Iannotti N."/>
            <person name="Marturano G."/>
            <person name="Paoli F."/>
            <person name="Bruttini M."/>
            <person name="Carapelli A."/>
            <person name="Frati F."/>
            <person name="Nardi F."/>
        </authorList>
    </citation>
    <scope>NUCLEOTIDE SEQUENCE [LARGE SCALE GENOMIC DNA]</scope>
    <source>
        <strain evidence="2">DMR45628</strain>
    </source>
</reference>
<dbReference type="Proteomes" id="UP001458880">
    <property type="component" value="Unassembled WGS sequence"/>
</dbReference>
<evidence type="ECO:0000313" key="3">
    <source>
        <dbReference type="Proteomes" id="UP001458880"/>
    </source>
</evidence>
<sequence length="155" mass="17982">MSVVLITKHNESIYNVAQKPKRYQVDKDFLYPSHKEKKSANDKDHSRLQKEKGMLKSAEKGRPNANELKKDGIDIDYGRHRHMTSKCAPVPLRNEVLKEQDLKLIHPRKNFISKNVKAATRMKPKESNGKIVVDCMGTTKEARLHPEYIYSEIRK</sequence>
<dbReference type="EMBL" id="JASPKY010000021">
    <property type="protein sequence ID" value="KAK9752326.1"/>
    <property type="molecule type" value="Genomic_DNA"/>
</dbReference>
<feature type="region of interest" description="Disordered" evidence="1">
    <location>
        <begin position="31"/>
        <end position="73"/>
    </location>
</feature>
<keyword evidence="3" id="KW-1185">Reference proteome</keyword>
<feature type="compositionally biased region" description="Basic and acidic residues" evidence="1">
    <location>
        <begin position="38"/>
        <end position="73"/>
    </location>
</feature>
<name>A0AAW1N170_POPJA</name>
<protein>
    <submittedName>
        <fullName evidence="2">Uncharacterized protein</fullName>
    </submittedName>
</protein>